<dbReference type="EMBL" id="CP000830">
    <property type="protein sequence ID" value="ABV92287.1"/>
    <property type="molecule type" value="Genomic_DNA"/>
</dbReference>
<evidence type="ECO:0000256" key="1">
    <source>
        <dbReference type="ARBA" id="ARBA00004496"/>
    </source>
</evidence>
<keyword evidence="20" id="KW-1185">Reference proteome</keyword>
<evidence type="ECO:0000256" key="12">
    <source>
        <dbReference type="ARBA" id="ARBA00023244"/>
    </source>
</evidence>
<dbReference type="KEGG" id="dsh:Dshi_0541"/>
<feature type="binding site" evidence="17">
    <location>
        <position position="68"/>
    </location>
    <ligand>
        <name>[4Fe-4S] cluster</name>
        <dbReference type="ChEBI" id="CHEBI:49883"/>
        <note>4Fe-4S-S-AdoMet</note>
    </ligand>
</feature>
<evidence type="ECO:0000256" key="9">
    <source>
        <dbReference type="ARBA" id="ARBA00023002"/>
    </source>
</evidence>
<reference evidence="20" key="1">
    <citation type="journal article" date="2010" name="ISME J.">
        <title>The complete genome sequence of the algal symbiont Dinoroseobacter shibae: a hitchhiker's guide to life in the sea.</title>
        <authorList>
            <person name="Wagner-Dobler I."/>
            <person name="Ballhausen B."/>
            <person name="Berger M."/>
            <person name="Brinkhoff T."/>
            <person name="Buchholz I."/>
            <person name="Bunk B."/>
            <person name="Cypionka H."/>
            <person name="Daniel R."/>
            <person name="Drepper T."/>
            <person name="Gerdts G."/>
            <person name="Hahnke S."/>
            <person name="Han C."/>
            <person name="Jahn D."/>
            <person name="Kalhoefer D."/>
            <person name="Kiss H."/>
            <person name="Klenk H.P."/>
            <person name="Kyrpides N."/>
            <person name="Liebl W."/>
            <person name="Liesegang H."/>
            <person name="Meincke L."/>
            <person name="Pati A."/>
            <person name="Petersen J."/>
            <person name="Piekarski T."/>
            <person name="Pommerenke C."/>
            <person name="Pradella S."/>
            <person name="Pukall R."/>
            <person name="Rabus R."/>
            <person name="Stackebrandt E."/>
            <person name="Thole S."/>
            <person name="Thompson L."/>
            <person name="Tielen P."/>
            <person name="Tomasch J."/>
            <person name="von Jan M."/>
            <person name="Wanphrut N."/>
            <person name="Wichels A."/>
            <person name="Zech H."/>
            <person name="Simon M."/>
        </authorList>
    </citation>
    <scope>NUCLEOTIDE SEQUENCE [LARGE SCALE GENOMIC DNA]</scope>
    <source>
        <strain evidence="20">DSM 16493 / NCIMB 14021 / DFL 12</strain>
    </source>
</reference>
<feature type="binding site" evidence="17">
    <location>
        <position position="65"/>
    </location>
    <ligand>
        <name>[4Fe-4S] cluster</name>
        <dbReference type="ChEBI" id="CHEBI:49883"/>
        <note>4Fe-4S-S-AdoMet</note>
    </ligand>
</feature>
<dbReference type="InterPro" id="IPR004558">
    <property type="entry name" value="Coprogen_oxidase_HemN"/>
</dbReference>
<dbReference type="GO" id="GO:0046872">
    <property type="term" value="F:metal ion binding"/>
    <property type="evidence" value="ECO:0007669"/>
    <property type="project" value="UniProtKB-KW"/>
</dbReference>
<comment type="subunit">
    <text evidence="4">Monomer.</text>
</comment>
<dbReference type="InterPro" id="IPR023404">
    <property type="entry name" value="rSAM_horseshoe"/>
</dbReference>
<dbReference type="PIRSF" id="PIRSF000167">
    <property type="entry name" value="HemN"/>
    <property type="match status" value="1"/>
</dbReference>
<evidence type="ECO:0000256" key="14">
    <source>
        <dbReference type="ARBA" id="ARBA00048321"/>
    </source>
</evidence>
<evidence type="ECO:0000256" key="5">
    <source>
        <dbReference type="ARBA" id="ARBA00022485"/>
    </source>
</evidence>
<keyword evidence="12 15" id="KW-0627">Porphyrin biosynthesis</keyword>
<dbReference type="PANTHER" id="PTHR13932">
    <property type="entry name" value="COPROPORPHYRINIGEN III OXIDASE"/>
    <property type="match status" value="1"/>
</dbReference>
<evidence type="ECO:0000256" key="6">
    <source>
        <dbReference type="ARBA" id="ARBA00022490"/>
    </source>
</evidence>
<evidence type="ECO:0000256" key="8">
    <source>
        <dbReference type="ARBA" id="ARBA00022723"/>
    </source>
</evidence>
<dbReference type="GO" id="GO:0051989">
    <property type="term" value="F:coproporphyrinogen dehydrogenase activity"/>
    <property type="evidence" value="ECO:0007669"/>
    <property type="project" value="UniProtKB-EC"/>
</dbReference>
<dbReference type="SFLD" id="SFLDG01065">
    <property type="entry name" value="anaerobic_coproporphyrinogen-I"/>
    <property type="match status" value="1"/>
</dbReference>
<evidence type="ECO:0000256" key="2">
    <source>
        <dbReference type="ARBA" id="ARBA00004785"/>
    </source>
</evidence>
<dbReference type="CDD" id="cd01335">
    <property type="entry name" value="Radical_SAM"/>
    <property type="match status" value="1"/>
</dbReference>
<dbReference type="InterPro" id="IPR006638">
    <property type="entry name" value="Elp3/MiaA/NifB-like_rSAM"/>
</dbReference>
<evidence type="ECO:0000256" key="13">
    <source>
        <dbReference type="ARBA" id="ARBA00024295"/>
    </source>
</evidence>
<keyword evidence="5 15" id="KW-0004">4Fe-4S</keyword>
<feature type="binding site" evidence="16">
    <location>
        <position position="209"/>
    </location>
    <ligand>
        <name>S-adenosyl-L-methionine</name>
        <dbReference type="ChEBI" id="CHEBI:59789"/>
        <label>2</label>
    </ligand>
</feature>
<dbReference type="AlphaFoldDB" id="A8LNX9"/>
<evidence type="ECO:0000256" key="17">
    <source>
        <dbReference type="PIRSR" id="PIRSR000167-2"/>
    </source>
</evidence>
<dbReference type="RefSeq" id="WP_012177219.1">
    <property type="nucleotide sequence ID" value="NC_009952.1"/>
</dbReference>
<comment type="catalytic activity">
    <reaction evidence="14 15">
        <text>coproporphyrinogen III + 2 S-adenosyl-L-methionine = protoporphyrinogen IX + 2 5'-deoxyadenosine + 2 L-methionine + 2 CO2</text>
        <dbReference type="Rhea" id="RHEA:15425"/>
        <dbReference type="ChEBI" id="CHEBI:16526"/>
        <dbReference type="ChEBI" id="CHEBI:17319"/>
        <dbReference type="ChEBI" id="CHEBI:57307"/>
        <dbReference type="ChEBI" id="CHEBI:57309"/>
        <dbReference type="ChEBI" id="CHEBI:57844"/>
        <dbReference type="ChEBI" id="CHEBI:59789"/>
        <dbReference type="EC" id="1.3.98.3"/>
    </reaction>
</comment>
<keyword evidence="8 15" id="KW-0479">Metal-binding</keyword>
<accession>A8LNX9</accession>
<dbReference type="EC" id="1.3.98.3" evidence="15"/>
<comment type="cofactor">
    <cofactor evidence="15 17">
        <name>[4Fe-4S] cluster</name>
        <dbReference type="ChEBI" id="CHEBI:49883"/>
    </cofactor>
    <text evidence="15 17">Binds 1 [4Fe-4S] cluster. The cluster is coordinated with 3 cysteines and an exchangeable S-adenosyl-L-methionine.</text>
</comment>
<dbReference type="eggNOG" id="COG0635">
    <property type="taxonomic scope" value="Bacteria"/>
</dbReference>
<feature type="domain" description="Radical SAM core" evidence="18">
    <location>
        <begin position="46"/>
        <end position="283"/>
    </location>
</feature>
<gene>
    <name evidence="19" type="primary">hemN1</name>
    <name evidence="19" type="ordered locus">Dshi_0541</name>
</gene>
<comment type="pathway">
    <text evidence="2 15">Porphyrin-containing compound metabolism; protoporphyrin-IX biosynthesis; protoporphyrinogen-IX from coproporphyrinogen-III (AdoMet route): step 1/1.</text>
</comment>
<feature type="binding site" evidence="17">
    <location>
        <position position="61"/>
    </location>
    <ligand>
        <name>[4Fe-4S] cluster</name>
        <dbReference type="ChEBI" id="CHEBI:49883"/>
        <note>4Fe-4S-S-AdoMet</note>
    </ligand>
</feature>
<keyword evidence="11 15" id="KW-0411">Iron-sulfur</keyword>
<dbReference type="Gene3D" id="1.10.10.920">
    <property type="match status" value="1"/>
</dbReference>
<feature type="binding site" evidence="16">
    <location>
        <position position="55"/>
    </location>
    <ligand>
        <name>S-adenosyl-L-methionine</name>
        <dbReference type="ChEBI" id="CHEBI:59789"/>
        <label>1</label>
    </ligand>
</feature>
<dbReference type="SMART" id="SM00729">
    <property type="entry name" value="Elp3"/>
    <property type="match status" value="1"/>
</dbReference>
<dbReference type="SFLD" id="SFLDS00029">
    <property type="entry name" value="Radical_SAM"/>
    <property type="match status" value="1"/>
</dbReference>
<dbReference type="InterPro" id="IPR007197">
    <property type="entry name" value="rSAM"/>
</dbReference>
<feature type="binding site" evidence="16">
    <location>
        <begin position="113"/>
        <end position="114"/>
    </location>
    <ligand>
        <name>S-adenosyl-L-methionine</name>
        <dbReference type="ChEBI" id="CHEBI:59789"/>
        <label>2</label>
    </ligand>
</feature>
<evidence type="ECO:0000259" key="18">
    <source>
        <dbReference type="PROSITE" id="PS51918"/>
    </source>
</evidence>
<evidence type="ECO:0000256" key="11">
    <source>
        <dbReference type="ARBA" id="ARBA00023014"/>
    </source>
</evidence>
<dbReference type="PROSITE" id="PS51918">
    <property type="entry name" value="RADICAL_SAM"/>
    <property type="match status" value="1"/>
</dbReference>
<feature type="binding site" evidence="16">
    <location>
        <position position="329"/>
    </location>
    <ligand>
        <name>S-adenosyl-L-methionine</name>
        <dbReference type="ChEBI" id="CHEBI:59789"/>
        <label>1</label>
    </ligand>
</feature>
<comment type="subcellular location">
    <subcellularLocation>
        <location evidence="1 15">Cytoplasm</location>
    </subcellularLocation>
</comment>
<dbReference type="InterPro" id="IPR058240">
    <property type="entry name" value="rSAM_sf"/>
</dbReference>
<protein>
    <recommendedName>
        <fullName evidence="15">Coproporphyrinogen-III oxidase</fullName>
        <ecNumber evidence="15">1.3.98.3</ecNumber>
    </recommendedName>
</protein>
<keyword evidence="6 15" id="KW-0963">Cytoplasm</keyword>
<dbReference type="Pfam" id="PF04055">
    <property type="entry name" value="Radical_SAM"/>
    <property type="match status" value="1"/>
</dbReference>
<dbReference type="UniPathway" id="UPA00251">
    <property type="reaction ID" value="UER00323"/>
</dbReference>
<keyword evidence="7 15" id="KW-0949">S-adenosyl-L-methionine</keyword>
<evidence type="ECO:0000313" key="19">
    <source>
        <dbReference type="EMBL" id="ABV92287.1"/>
    </source>
</evidence>
<dbReference type="PANTHER" id="PTHR13932:SF6">
    <property type="entry name" value="OXYGEN-INDEPENDENT COPROPORPHYRINOGEN III OXIDASE"/>
    <property type="match status" value="1"/>
</dbReference>
<dbReference type="GO" id="GO:0005737">
    <property type="term" value="C:cytoplasm"/>
    <property type="evidence" value="ECO:0007669"/>
    <property type="project" value="UniProtKB-SubCell"/>
</dbReference>
<dbReference type="HOGENOM" id="CLU_027579_3_0_5"/>
<feature type="binding site" evidence="16">
    <location>
        <position position="243"/>
    </location>
    <ligand>
        <name>S-adenosyl-L-methionine</name>
        <dbReference type="ChEBI" id="CHEBI:59789"/>
        <label>2</label>
    </ligand>
</feature>
<dbReference type="GO" id="GO:0006782">
    <property type="term" value="P:protoporphyrinogen IX biosynthetic process"/>
    <property type="evidence" value="ECO:0007669"/>
    <property type="project" value="UniProtKB-UniPathway"/>
</dbReference>
<evidence type="ECO:0000256" key="16">
    <source>
        <dbReference type="PIRSR" id="PIRSR000167-1"/>
    </source>
</evidence>
<evidence type="ECO:0000256" key="10">
    <source>
        <dbReference type="ARBA" id="ARBA00023004"/>
    </source>
</evidence>
<organism evidence="19 20">
    <name type="scientific">Dinoroseobacter shibae (strain DSM 16493 / NCIMB 14021 / DFL 12)</name>
    <dbReference type="NCBI Taxonomy" id="398580"/>
    <lineage>
        <taxon>Bacteria</taxon>
        <taxon>Pseudomonadati</taxon>
        <taxon>Pseudomonadota</taxon>
        <taxon>Alphaproteobacteria</taxon>
        <taxon>Rhodobacterales</taxon>
        <taxon>Roseobacteraceae</taxon>
        <taxon>Dinoroseobacter</taxon>
    </lineage>
</organism>
<feature type="binding site" evidence="16">
    <location>
        <position position="145"/>
    </location>
    <ligand>
        <name>S-adenosyl-L-methionine</name>
        <dbReference type="ChEBI" id="CHEBI:59789"/>
        <label>1</label>
    </ligand>
</feature>
<evidence type="ECO:0000313" key="20">
    <source>
        <dbReference type="Proteomes" id="UP000006833"/>
    </source>
</evidence>
<dbReference type="Gene3D" id="3.80.30.20">
    <property type="entry name" value="tm_1862 like domain"/>
    <property type="match status" value="1"/>
</dbReference>
<dbReference type="GO" id="GO:0004109">
    <property type="term" value="F:coproporphyrinogen oxidase activity"/>
    <property type="evidence" value="ECO:0007669"/>
    <property type="project" value="InterPro"/>
</dbReference>
<proteinExistence type="inferred from homology"/>
<feature type="binding site" evidence="16">
    <location>
        <begin position="67"/>
        <end position="69"/>
    </location>
    <ligand>
        <name>S-adenosyl-L-methionine</name>
        <dbReference type="ChEBI" id="CHEBI:59789"/>
        <label>2</label>
    </ligand>
</feature>
<comment type="function">
    <text evidence="13">Involved in the heme biosynthesis. Catalyzes the anaerobic oxidative decarboxylation of propionate groups of rings A and B of coproporphyrinogen III to yield the vinyl groups in protoporphyrinogen IX.</text>
</comment>
<sequence>MRNKTVDEIVEKYARVATPRYTSYPTAPHFEPAFPEVTYRGWLSALDASEPISLYVHIPFCREMCWYCGCNMKLVKREGPLAEYVETLLKEIALVRAAMPGRVPVAHLHWGGGTPTALSPDQIARIMDALRASFDILPDAEIAIESDPRTLTEPMVARLAELGFNRASFGVQEFDPKVQRAINRIQPPEMVAKAVGMFRRHGIAAVNFDLIYGLPYQSVETLLHTVDLVSEMGPDRIALFGYAHVPWVAKAQRMIPEESLPDARARAAQASAAARALTEAGYRAIGIDHFAKPEDGLARAQAEGRLYRNFQGYTDDPAATLVGLGATSIGRTPQGYIQNQPETRAWARAIENGALPVAKGRAFAGEDLMRAAVIERIMCDGYVDPDAIGARYGVPAGWWGPERDSLRDMERDGLVQCGATGLRVTSKGAPLARVVAAAFDSYFAASKARHSVAL</sequence>
<dbReference type="SUPFAM" id="SSF102114">
    <property type="entry name" value="Radical SAM enzymes"/>
    <property type="match status" value="1"/>
</dbReference>
<feature type="binding site" evidence="16">
    <location>
        <position position="112"/>
    </location>
    <ligand>
        <name>S-adenosyl-L-methionine</name>
        <dbReference type="ChEBI" id="CHEBI:59789"/>
        <label>1</label>
    </ligand>
</feature>
<evidence type="ECO:0000256" key="15">
    <source>
        <dbReference type="PIRNR" id="PIRNR000167"/>
    </source>
</evidence>
<comment type="similarity">
    <text evidence="3 15">Belongs to the anaerobic coproporphyrinogen-III oxidase family.</text>
</comment>
<dbReference type="InterPro" id="IPR034505">
    <property type="entry name" value="Coproporphyrinogen-III_oxidase"/>
</dbReference>
<evidence type="ECO:0000256" key="4">
    <source>
        <dbReference type="ARBA" id="ARBA00011245"/>
    </source>
</evidence>
<keyword evidence="10 15" id="KW-0408">Iron</keyword>
<dbReference type="NCBIfam" id="TIGR00538">
    <property type="entry name" value="hemN"/>
    <property type="match status" value="1"/>
</dbReference>
<dbReference type="Proteomes" id="UP000006833">
    <property type="component" value="Chromosome"/>
</dbReference>
<feature type="binding site" evidence="16">
    <location>
        <position position="184"/>
    </location>
    <ligand>
        <name>S-adenosyl-L-methionine</name>
        <dbReference type="ChEBI" id="CHEBI:59789"/>
        <label>2</label>
    </ligand>
</feature>
<feature type="binding site" evidence="16">
    <location>
        <position position="172"/>
    </location>
    <ligand>
        <name>S-adenosyl-L-methionine</name>
        <dbReference type="ChEBI" id="CHEBI:59789"/>
        <label>2</label>
    </ligand>
</feature>
<keyword evidence="9 15" id="KW-0560">Oxidoreductase</keyword>
<dbReference type="STRING" id="398580.Dshi_0541"/>
<evidence type="ECO:0000256" key="3">
    <source>
        <dbReference type="ARBA" id="ARBA00005493"/>
    </source>
</evidence>
<name>A8LNX9_DINSH</name>
<evidence type="ECO:0000256" key="7">
    <source>
        <dbReference type="ARBA" id="ARBA00022691"/>
    </source>
</evidence>
<dbReference type="GO" id="GO:0051539">
    <property type="term" value="F:4 iron, 4 sulfur cluster binding"/>
    <property type="evidence" value="ECO:0007669"/>
    <property type="project" value="UniProtKB-KW"/>
</dbReference>